<proteinExistence type="predicted"/>
<organism evidence="2 3">
    <name type="scientific">Lupinus luteus</name>
    <name type="common">European yellow lupine</name>
    <dbReference type="NCBI Taxonomy" id="3873"/>
    <lineage>
        <taxon>Eukaryota</taxon>
        <taxon>Viridiplantae</taxon>
        <taxon>Streptophyta</taxon>
        <taxon>Embryophyta</taxon>
        <taxon>Tracheophyta</taxon>
        <taxon>Spermatophyta</taxon>
        <taxon>Magnoliopsida</taxon>
        <taxon>eudicotyledons</taxon>
        <taxon>Gunneridae</taxon>
        <taxon>Pentapetalae</taxon>
        <taxon>rosids</taxon>
        <taxon>fabids</taxon>
        <taxon>Fabales</taxon>
        <taxon>Fabaceae</taxon>
        <taxon>Papilionoideae</taxon>
        <taxon>50 kb inversion clade</taxon>
        <taxon>genistoids sensu lato</taxon>
        <taxon>core genistoids</taxon>
        <taxon>Genisteae</taxon>
        <taxon>Lupinus</taxon>
    </lineage>
</organism>
<comment type="caution">
    <text evidence="2">The sequence shown here is derived from an EMBL/GenBank/DDBJ whole genome shotgun (WGS) entry which is preliminary data.</text>
</comment>
<dbReference type="PANTHER" id="PTHR24074">
    <property type="entry name" value="CO-CHAPERONE PROTEIN DJLA"/>
    <property type="match status" value="1"/>
</dbReference>
<dbReference type="InterPro" id="IPR001623">
    <property type="entry name" value="DnaJ_domain"/>
</dbReference>
<name>A0AAV1VQD9_LUPLU</name>
<dbReference type="PRINTS" id="PR00625">
    <property type="entry name" value="JDOMAIN"/>
</dbReference>
<dbReference type="InterPro" id="IPR036869">
    <property type="entry name" value="J_dom_sf"/>
</dbReference>
<dbReference type="EMBL" id="CAXHTB010000001">
    <property type="protein sequence ID" value="CAL0299193.1"/>
    <property type="molecule type" value="Genomic_DNA"/>
</dbReference>
<evidence type="ECO:0000313" key="2">
    <source>
        <dbReference type="EMBL" id="CAL0299193.1"/>
    </source>
</evidence>
<dbReference type="PROSITE" id="PS50076">
    <property type="entry name" value="DNAJ_2"/>
    <property type="match status" value="1"/>
</dbReference>
<accession>A0AAV1VQD9</accession>
<dbReference type="FunFam" id="1.10.287.110:FF:000073">
    <property type="entry name" value="DnaJ domain protein"/>
    <property type="match status" value="1"/>
</dbReference>
<dbReference type="AlphaFoldDB" id="A0AAV1VQD9"/>
<gene>
    <name evidence="2" type="ORF">LLUT_LOCUS253</name>
</gene>
<sequence>MDHYKVLGLHKTASKEEIKTAFKKLAFQFHPDKHSQSPKSVRDTATLRFKQVSEAYEVLMDDRKRADYNIRFRSGAAGYGGGGGGGGYYSSYGYGYGRSGSGYESSRYKNSTTSSFSGGGFASKFEIVMRILTARASLLNLGFAAAILGSIVVINTSGESLWNMQNSGHFDRRVFYIDEAEVALLGFAFPKIIVAASIDDRGVFWRQLLARDFSQQKEMKRGFEGAIAGVSLKLQNSSSHGTINEHNSCAFAYSFKPSRKSFEEAMKSIEKAKAYREENTNERP</sequence>
<dbReference type="SMART" id="SM00271">
    <property type="entry name" value="DnaJ"/>
    <property type="match status" value="1"/>
</dbReference>
<dbReference type="InterPro" id="IPR018253">
    <property type="entry name" value="DnaJ_domain_CS"/>
</dbReference>
<dbReference type="PROSITE" id="PS00636">
    <property type="entry name" value="DNAJ_1"/>
    <property type="match status" value="1"/>
</dbReference>
<reference evidence="2 3" key="1">
    <citation type="submission" date="2024-03" db="EMBL/GenBank/DDBJ databases">
        <authorList>
            <person name="Martinez-Hernandez J."/>
        </authorList>
    </citation>
    <scope>NUCLEOTIDE SEQUENCE [LARGE SCALE GENOMIC DNA]</scope>
</reference>
<dbReference type="SUPFAM" id="SSF46565">
    <property type="entry name" value="Chaperone J-domain"/>
    <property type="match status" value="1"/>
</dbReference>
<dbReference type="InterPro" id="IPR050817">
    <property type="entry name" value="DjlA_DnaK_co-chaperone"/>
</dbReference>
<dbReference type="Pfam" id="PF00226">
    <property type="entry name" value="DnaJ"/>
    <property type="match status" value="1"/>
</dbReference>
<dbReference type="Proteomes" id="UP001497480">
    <property type="component" value="Unassembled WGS sequence"/>
</dbReference>
<evidence type="ECO:0000259" key="1">
    <source>
        <dbReference type="PROSITE" id="PS50076"/>
    </source>
</evidence>
<keyword evidence="3" id="KW-1185">Reference proteome</keyword>
<feature type="domain" description="J" evidence="1">
    <location>
        <begin position="2"/>
        <end position="72"/>
    </location>
</feature>
<evidence type="ECO:0000313" key="3">
    <source>
        <dbReference type="Proteomes" id="UP001497480"/>
    </source>
</evidence>
<dbReference type="CDD" id="cd06257">
    <property type="entry name" value="DnaJ"/>
    <property type="match status" value="1"/>
</dbReference>
<protein>
    <recommendedName>
        <fullName evidence="1">J domain-containing protein</fullName>
    </recommendedName>
</protein>
<dbReference type="Gene3D" id="1.10.287.110">
    <property type="entry name" value="DnaJ domain"/>
    <property type="match status" value="1"/>
</dbReference>